<comment type="caution">
    <text evidence="2">The sequence shown here is derived from an EMBL/GenBank/DDBJ whole genome shotgun (WGS) entry which is preliminary data.</text>
</comment>
<dbReference type="RefSeq" id="WP_377980175.1">
    <property type="nucleotide sequence ID" value="NZ_JBBKXX010000001.1"/>
</dbReference>
<evidence type="ECO:0000256" key="1">
    <source>
        <dbReference type="SAM" id="Phobius"/>
    </source>
</evidence>
<proteinExistence type="predicted"/>
<keyword evidence="3" id="KW-1185">Reference proteome</keyword>
<keyword evidence="1" id="KW-0812">Transmembrane</keyword>
<name>A0ABW6DGE2_9BACT</name>
<keyword evidence="1" id="KW-0472">Membrane</keyword>
<dbReference type="EMBL" id="JBBKXX010000001">
    <property type="protein sequence ID" value="MFD3407761.1"/>
    <property type="molecule type" value="Genomic_DNA"/>
</dbReference>
<gene>
    <name evidence="2" type="ORF">SKC37_03765</name>
</gene>
<feature type="transmembrane region" description="Helical" evidence="1">
    <location>
        <begin position="6"/>
        <end position="23"/>
    </location>
</feature>
<accession>A0ABW6DGE2</accession>
<sequence length="224" mass="25546">MNLKEIGVLLASLYGVTILLMAYKYYNAKGGVFHVARLLVIKYILRFSSLLILLFLCYQVIVSKQVAQTQLNNKPVYLVAVSTTNSSLTWNNVRDKVNELSSNGQFGLIQFDPKTANWNQIIPNTNKDSFFNLIEHAQDSPNLLLRKVFTGPVSLKLTADEFTILHKEGKRWTRENDLSSEDNFLSKNIFINWLQATYVPLYLVILLLALSFIDIVFPIKALKI</sequence>
<evidence type="ECO:0008006" key="4">
    <source>
        <dbReference type="Google" id="ProtNLM"/>
    </source>
</evidence>
<reference evidence="2 3" key="1">
    <citation type="submission" date="2024-03" db="EMBL/GenBank/DDBJ databases">
        <title>Aquirufa genome sequencing.</title>
        <authorList>
            <person name="Pitt A."/>
            <person name="Hahn M.W."/>
        </authorList>
    </citation>
    <scope>NUCLEOTIDE SEQUENCE [LARGE SCALE GENOMIC DNA]</scope>
    <source>
        <strain evidence="2 3">HETE-83D</strain>
    </source>
</reference>
<organism evidence="2 3">
    <name type="scientific">Aquirufa esocilacus</name>
    <dbReference type="NCBI Taxonomy" id="3096513"/>
    <lineage>
        <taxon>Bacteria</taxon>
        <taxon>Pseudomonadati</taxon>
        <taxon>Bacteroidota</taxon>
        <taxon>Cytophagia</taxon>
        <taxon>Cytophagales</taxon>
        <taxon>Flectobacillaceae</taxon>
        <taxon>Aquirufa</taxon>
    </lineage>
</organism>
<evidence type="ECO:0000313" key="2">
    <source>
        <dbReference type="EMBL" id="MFD3407761.1"/>
    </source>
</evidence>
<feature type="transmembrane region" description="Helical" evidence="1">
    <location>
        <begin position="43"/>
        <end position="61"/>
    </location>
</feature>
<protein>
    <recommendedName>
        <fullName evidence="4">Aerotolerance regulator N-terminal domain-containing protein</fullName>
    </recommendedName>
</protein>
<feature type="transmembrane region" description="Helical" evidence="1">
    <location>
        <begin position="199"/>
        <end position="219"/>
    </location>
</feature>
<keyword evidence="1" id="KW-1133">Transmembrane helix</keyword>
<evidence type="ECO:0000313" key="3">
    <source>
        <dbReference type="Proteomes" id="UP001598019"/>
    </source>
</evidence>
<dbReference type="Proteomes" id="UP001598019">
    <property type="component" value="Unassembled WGS sequence"/>
</dbReference>